<dbReference type="PANTHER" id="PTHR30625">
    <property type="entry name" value="PROTEIN TOLQ"/>
    <property type="match status" value="1"/>
</dbReference>
<accession>A0A8J3GEQ2</accession>
<dbReference type="GO" id="GO:0017038">
    <property type="term" value="P:protein import"/>
    <property type="evidence" value="ECO:0007669"/>
    <property type="project" value="TreeGrafter"/>
</dbReference>
<feature type="region of interest" description="Disordered" evidence="7">
    <location>
        <begin position="217"/>
        <end position="241"/>
    </location>
</feature>
<evidence type="ECO:0000256" key="8">
    <source>
        <dbReference type="SAM" id="Phobius"/>
    </source>
</evidence>
<keyword evidence="10" id="KW-0969">Cilium</keyword>
<dbReference type="PANTHER" id="PTHR30625:SF11">
    <property type="entry name" value="MOTA_TOLQ_EXBB PROTON CHANNEL DOMAIN-CONTAINING PROTEIN"/>
    <property type="match status" value="1"/>
</dbReference>
<dbReference type="Pfam" id="PF01618">
    <property type="entry name" value="MotA_ExbB"/>
    <property type="match status" value="1"/>
</dbReference>
<evidence type="ECO:0000256" key="5">
    <source>
        <dbReference type="ARBA" id="ARBA00023136"/>
    </source>
</evidence>
<keyword evidence="10" id="KW-0282">Flagellum</keyword>
<keyword evidence="5 8" id="KW-0472">Membrane</keyword>
<feature type="transmembrane region" description="Helical" evidence="8">
    <location>
        <begin position="116"/>
        <end position="136"/>
    </location>
</feature>
<comment type="caution">
    <text evidence="10">The sequence shown here is derived from an EMBL/GenBank/DDBJ whole genome shotgun (WGS) entry which is preliminary data.</text>
</comment>
<dbReference type="EMBL" id="BMXG01000024">
    <property type="protein sequence ID" value="GHC10934.1"/>
    <property type="molecule type" value="Genomic_DNA"/>
</dbReference>
<keyword evidence="6" id="KW-0813">Transport</keyword>
<evidence type="ECO:0000256" key="7">
    <source>
        <dbReference type="SAM" id="MobiDB-lite"/>
    </source>
</evidence>
<keyword evidence="4 8" id="KW-1133">Transmembrane helix</keyword>
<reference evidence="10" key="1">
    <citation type="journal article" date="2014" name="Int. J. Syst. Evol. Microbiol.">
        <title>Complete genome sequence of Corynebacterium casei LMG S-19264T (=DSM 44701T), isolated from a smear-ripened cheese.</title>
        <authorList>
            <consortium name="US DOE Joint Genome Institute (JGI-PGF)"/>
            <person name="Walter F."/>
            <person name="Albersmeier A."/>
            <person name="Kalinowski J."/>
            <person name="Ruckert C."/>
        </authorList>
    </citation>
    <scope>NUCLEOTIDE SEQUENCE</scope>
    <source>
        <strain evidence="10">KCTC 12870</strain>
    </source>
</reference>
<evidence type="ECO:0000256" key="3">
    <source>
        <dbReference type="ARBA" id="ARBA00022692"/>
    </source>
</evidence>
<name>A0A8J3GEQ2_9BACT</name>
<keyword evidence="11" id="KW-1185">Reference proteome</keyword>
<feature type="transmembrane region" description="Helical" evidence="8">
    <location>
        <begin position="15"/>
        <end position="36"/>
    </location>
</feature>
<keyword evidence="2" id="KW-1003">Cell membrane</keyword>
<comment type="similarity">
    <text evidence="6">Belongs to the exbB/tolQ family.</text>
</comment>
<organism evidence="10 11">
    <name type="scientific">Cerasicoccus arenae</name>
    <dbReference type="NCBI Taxonomy" id="424488"/>
    <lineage>
        <taxon>Bacteria</taxon>
        <taxon>Pseudomonadati</taxon>
        <taxon>Verrucomicrobiota</taxon>
        <taxon>Opitutia</taxon>
        <taxon>Puniceicoccales</taxon>
        <taxon>Cerasicoccaceae</taxon>
        <taxon>Cerasicoccus</taxon>
    </lineage>
</organism>
<dbReference type="AlphaFoldDB" id="A0A8J3GEQ2"/>
<dbReference type="Proteomes" id="UP000642829">
    <property type="component" value="Unassembled WGS sequence"/>
</dbReference>
<sequence length="241" mass="25952">MNYLDLSLIEKGGPIMWPLLALSLLGFVFFVERALYLHRGQIPASAFVDGIKNLVRKQRILEALTVCEETPGPTAAIVKAALMNFDQPEAKIRSTVQEAAIIEIPALERRIGTIAAIAKASPILGLLGTVVALMQAFSVMQAEGPYANASLFSGEIAEALITSATGLAIAVMAYLAHHFLYGRVRALVHDMEWVANDIMQFLLLELPDELAAASEYASSETGIEAPENLEVDDTTPADKAS</sequence>
<evidence type="ECO:0000256" key="6">
    <source>
        <dbReference type="RuleBase" id="RU004057"/>
    </source>
</evidence>
<evidence type="ECO:0000256" key="2">
    <source>
        <dbReference type="ARBA" id="ARBA00022475"/>
    </source>
</evidence>
<dbReference type="InterPro" id="IPR002898">
    <property type="entry name" value="MotA_ExbB_proton_chnl"/>
</dbReference>
<feature type="transmembrane region" description="Helical" evidence="8">
    <location>
        <begin position="156"/>
        <end position="176"/>
    </location>
</feature>
<evidence type="ECO:0000259" key="9">
    <source>
        <dbReference type="Pfam" id="PF01618"/>
    </source>
</evidence>
<comment type="subcellular location">
    <subcellularLocation>
        <location evidence="1">Cell membrane</location>
        <topology evidence="1">Multi-pass membrane protein</topology>
    </subcellularLocation>
    <subcellularLocation>
        <location evidence="6">Membrane</location>
        <topology evidence="6">Multi-pass membrane protein</topology>
    </subcellularLocation>
</comment>
<dbReference type="RefSeq" id="WP_189516764.1">
    <property type="nucleotide sequence ID" value="NZ_BMXG01000024.1"/>
</dbReference>
<proteinExistence type="inferred from homology"/>
<keyword evidence="3 8" id="KW-0812">Transmembrane</keyword>
<protein>
    <submittedName>
        <fullName evidence="10">Flagellar motor protein MotA</fullName>
    </submittedName>
</protein>
<dbReference type="GO" id="GO:0005886">
    <property type="term" value="C:plasma membrane"/>
    <property type="evidence" value="ECO:0007669"/>
    <property type="project" value="UniProtKB-SubCell"/>
</dbReference>
<keyword evidence="10" id="KW-0966">Cell projection</keyword>
<reference evidence="10" key="2">
    <citation type="submission" date="2020-09" db="EMBL/GenBank/DDBJ databases">
        <authorList>
            <person name="Sun Q."/>
            <person name="Kim S."/>
        </authorList>
    </citation>
    <scope>NUCLEOTIDE SEQUENCE</scope>
    <source>
        <strain evidence="10">KCTC 12870</strain>
    </source>
</reference>
<evidence type="ECO:0000256" key="1">
    <source>
        <dbReference type="ARBA" id="ARBA00004651"/>
    </source>
</evidence>
<evidence type="ECO:0000256" key="4">
    <source>
        <dbReference type="ARBA" id="ARBA00022989"/>
    </source>
</evidence>
<evidence type="ECO:0000313" key="11">
    <source>
        <dbReference type="Proteomes" id="UP000642829"/>
    </source>
</evidence>
<gene>
    <name evidence="10" type="ORF">GCM10007047_30380</name>
</gene>
<keyword evidence="6" id="KW-0653">Protein transport</keyword>
<feature type="domain" description="MotA/TolQ/ExbB proton channel" evidence="9">
    <location>
        <begin position="73"/>
        <end position="192"/>
    </location>
</feature>
<dbReference type="InterPro" id="IPR050790">
    <property type="entry name" value="ExbB/TolQ_transport"/>
</dbReference>
<evidence type="ECO:0000313" key="10">
    <source>
        <dbReference type="EMBL" id="GHC10934.1"/>
    </source>
</evidence>